<keyword evidence="3" id="KW-1185">Reference proteome</keyword>
<organism evidence="2 3">
    <name type="scientific">Chitinophaga polysaccharea</name>
    <dbReference type="NCBI Taxonomy" id="1293035"/>
    <lineage>
        <taxon>Bacteria</taxon>
        <taxon>Pseudomonadati</taxon>
        <taxon>Bacteroidota</taxon>
        <taxon>Chitinophagia</taxon>
        <taxon>Chitinophagales</taxon>
        <taxon>Chitinophagaceae</taxon>
        <taxon>Chitinophaga</taxon>
    </lineage>
</organism>
<reference evidence="2 3" key="1">
    <citation type="submission" date="2019-06" db="EMBL/GenBank/DDBJ databases">
        <title>Sorghum-associated microbial communities from plants grown in Nebraska, USA.</title>
        <authorList>
            <person name="Schachtman D."/>
        </authorList>
    </citation>
    <scope>NUCLEOTIDE SEQUENCE [LARGE SCALE GENOMIC DNA]</scope>
    <source>
        <strain evidence="2 3">1209</strain>
    </source>
</reference>
<gene>
    <name evidence="2" type="ORF">FHW36_101978</name>
</gene>
<feature type="signal peptide" evidence="1">
    <location>
        <begin position="1"/>
        <end position="22"/>
    </location>
</feature>
<proteinExistence type="predicted"/>
<name>A0A561Q3W3_9BACT</name>
<comment type="caution">
    <text evidence="2">The sequence shown here is derived from an EMBL/GenBank/DDBJ whole genome shotgun (WGS) entry which is preliminary data.</text>
</comment>
<evidence type="ECO:0008006" key="4">
    <source>
        <dbReference type="Google" id="ProtNLM"/>
    </source>
</evidence>
<evidence type="ECO:0000313" key="2">
    <source>
        <dbReference type="EMBL" id="TWF45052.1"/>
    </source>
</evidence>
<dbReference type="Proteomes" id="UP000320811">
    <property type="component" value="Unassembled WGS sequence"/>
</dbReference>
<evidence type="ECO:0000256" key="1">
    <source>
        <dbReference type="SAM" id="SignalP"/>
    </source>
</evidence>
<dbReference type="EMBL" id="VIWO01000001">
    <property type="protein sequence ID" value="TWF45052.1"/>
    <property type="molecule type" value="Genomic_DNA"/>
</dbReference>
<sequence>MLLKSMYPLFVLVALISSCDHASSPADSAAKDSVTIVAAAPVVTPAKDSISYEMGNRLKLSGDLDGDHIIDTIYESYISQKTGRETFKYVYGAHMDVDMVEEAINANLPVSRIYTTIANVDTLSLTDHSDHTGIYMLENLGDLNEDGGDEIGYVIDLAGHSNLNEYTIITLTKEKKWKKLLAFHIHESESLDKENLFDGKSLIKKTAPYTFRYKCYEAAAFEERTFVIDSTK</sequence>
<accession>A0A561Q3W3</accession>
<protein>
    <recommendedName>
        <fullName evidence="4">Lipoprotein</fullName>
    </recommendedName>
</protein>
<keyword evidence="1" id="KW-0732">Signal</keyword>
<dbReference type="AlphaFoldDB" id="A0A561Q3W3"/>
<feature type="chain" id="PRO_5021831127" description="Lipoprotein" evidence="1">
    <location>
        <begin position="23"/>
        <end position="232"/>
    </location>
</feature>
<dbReference type="PROSITE" id="PS51257">
    <property type="entry name" value="PROKAR_LIPOPROTEIN"/>
    <property type="match status" value="1"/>
</dbReference>
<evidence type="ECO:0000313" key="3">
    <source>
        <dbReference type="Proteomes" id="UP000320811"/>
    </source>
</evidence>